<dbReference type="PANTHER" id="PTHR42815:SF2">
    <property type="entry name" value="FAD-BINDING, PUTATIVE (AFU_ORTHOLOGUE AFUA_6G07600)-RELATED"/>
    <property type="match status" value="1"/>
</dbReference>
<dbReference type="EMBL" id="JBBYHV010000002">
    <property type="protein sequence ID" value="MEL1251584.1"/>
    <property type="molecule type" value="Genomic_DNA"/>
</dbReference>
<protein>
    <submittedName>
        <fullName evidence="2">Pyridoxamine 5'-phosphate oxidase family protein</fullName>
    </submittedName>
</protein>
<dbReference type="InterPro" id="IPR011576">
    <property type="entry name" value="Pyridox_Oxase_N"/>
</dbReference>
<evidence type="ECO:0000313" key="2">
    <source>
        <dbReference type="EMBL" id="MEL1251584.1"/>
    </source>
</evidence>
<dbReference type="RefSeq" id="WP_341674133.1">
    <property type="nucleotide sequence ID" value="NZ_JBBYHV010000002.1"/>
</dbReference>
<evidence type="ECO:0000259" key="1">
    <source>
        <dbReference type="Pfam" id="PF01243"/>
    </source>
</evidence>
<organism evidence="2 3">
    <name type="scientific">Aurantiacibacter gilvus</name>
    <dbReference type="NCBI Taxonomy" id="3139141"/>
    <lineage>
        <taxon>Bacteria</taxon>
        <taxon>Pseudomonadati</taxon>
        <taxon>Pseudomonadota</taxon>
        <taxon>Alphaproteobacteria</taxon>
        <taxon>Sphingomonadales</taxon>
        <taxon>Erythrobacteraceae</taxon>
        <taxon>Aurantiacibacter</taxon>
    </lineage>
</organism>
<proteinExistence type="predicted"/>
<dbReference type="InterPro" id="IPR012349">
    <property type="entry name" value="Split_barrel_FMN-bd"/>
</dbReference>
<name>A0ABU9IGN4_9SPHN</name>
<reference evidence="2 3" key="1">
    <citation type="submission" date="2024-04" db="EMBL/GenBank/DDBJ databases">
        <title>Aurantiacibacter sp. DGU6 16S ribosomal RNA gene Genome sequencing and assembly.</title>
        <authorList>
            <person name="Park S."/>
        </authorList>
    </citation>
    <scope>NUCLEOTIDE SEQUENCE [LARGE SCALE GENOMIC DNA]</scope>
    <source>
        <strain evidence="2 3">DGU6</strain>
    </source>
</reference>
<dbReference type="PANTHER" id="PTHR42815">
    <property type="entry name" value="FAD-BINDING, PUTATIVE (AFU_ORTHOLOGUE AFUA_6G07600)-RELATED"/>
    <property type="match status" value="1"/>
</dbReference>
<sequence length="209" mass="23509">MAYGFLDIASTPSVHAMQAKMGSADYWRNVETSREFDRFTGKEAMFIAERDSFYMASVSEDGWPYVQHRGGPPGFVKLVDDTTLAFADFRGNRQYLTMGNVAADPRVSMIMVDYPRRARLKVFARAELVELDADPDLAATVLAPVYRGKAEHVVRLHLLAFDWNCPQHITPRFSEAEVTEAVAPLHARIAELAAENTELRSRLTRQGEP</sequence>
<evidence type="ECO:0000313" key="3">
    <source>
        <dbReference type="Proteomes" id="UP001497045"/>
    </source>
</evidence>
<accession>A0ABU9IGN4</accession>
<gene>
    <name evidence="2" type="ORF">AAEO60_12985</name>
</gene>
<dbReference type="Gene3D" id="2.30.110.10">
    <property type="entry name" value="Electron Transport, Fmn-binding Protein, Chain A"/>
    <property type="match status" value="1"/>
</dbReference>
<dbReference type="Pfam" id="PF01243">
    <property type="entry name" value="PNPOx_N"/>
    <property type="match status" value="1"/>
</dbReference>
<keyword evidence="3" id="KW-1185">Reference proteome</keyword>
<feature type="domain" description="Pyridoxamine 5'-phosphate oxidase N-terminal" evidence="1">
    <location>
        <begin position="44"/>
        <end position="133"/>
    </location>
</feature>
<dbReference type="Proteomes" id="UP001497045">
    <property type="component" value="Unassembled WGS sequence"/>
</dbReference>
<comment type="caution">
    <text evidence="2">The sequence shown here is derived from an EMBL/GenBank/DDBJ whole genome shotgun (WGS) entry which is preliminary data.</text>
</comment>
<dbReference type="SUPFAM" id="SSF50475">
    <property type="entry name" value="FMN-binding split barrel"/>
    <property type="match status" value="1"/>
</dbReference>